<dbReference type="AlphaFoldDB" id="A0A7Y0Y543"/>
<feature type="domain" description="4Fe-4S Wbl-type" evidence="1">
    <location>
        <begin position="29"/>
        <end position="90"/>
    </location>
</feature>
<dbReference type="Pfam" id="PF02467">
    <property type="entry name" value="Whib"/>
    <property type="match status" value="1"/>
</dbReference>
<evidence type="ECO:0000259" key="1">
    <source>
        <dbReference type="PROSITE" id="PS51674"/>
    </source>
</evidence>
<accession>A0A7Y0Y543</accession>
<gene>
    <name evidence="2" type="ORF">HHJ78_10965</name>
</gene>
<dbReference type="EMBL" id="JABCUR010000014">
    <property type="protein sequence ID" value="NMW66005.1"/>
    <property type="molecule type" value="Genomic_DNA"/>
</dbReference>
<name>A0A7Y0Y543_9ACTO</name>
<protein>
    <recommendedName>
        <fullName evidence="1">4Fe-4S Wbl-type domain-containing protein</fullName>
    </recommendedName>
</protein>
<comment type="caution">
    <text evidence="2">The sequence shown here is derived from an EMBL/GenBank/DDBJ whole genome shotgun (WGS) entry which is preliminary data.</text>
</comment>
<evidence type="ECO:0000313" key="2">
    <source>
        <dbReference type="EMBL" id="NMW66005.1"/>
    </source>
</evidence>
<dbReference type="PROSITE" id="PS51674">
    <property type="entry name" value="4FE4S_WBL"/>
    <property type="match status" value="1"/>
</dbReference>
<evidence type="ECO:0000313" key="3">
    <source>
        <dbReference type="Proteomes" id="UP000578252"/>
    </source>
</evidence>
<dbReference type="Proteomes" id="UP000578252">
    <property type="component" value="Unassembled WGS sequence"/>
</dbReference>
<organism evidence="2 3">
    <name type="scientific">Mobiluncus mulieris</name>
    <dbReference type="NCBI Taxonomy" id="2052"/>
    <lineage>
        <taxon>Bacteria</taxon>
        <taxon>Bacillati</taxon>
        <taxon>Actinomycetota</taxon>
        <taxon>Actinomycetes</taxon>
        <taxon>Actinomycetales</taxon>
        <taxon>Actinomycetaceae</taxon>
        <taxon>Mobiluncus</taxon>
    </lineage>
</organism>
<dbReference type="InterPro" id="IPR034768">
    <property type="entry name" value="4FE4S_WBL"/>
</dbReference>
<proteinExistence type="predicted"/>
<reference evidence="2 3" key="1">
    <citation type="submission" date="2020-04" db="EMBL/GenBank/DDBJ databases">
        <title>Antimicrobial susceptibility and clonality of vaginal-derived multi-drug resistant Mobiluncus isolates in China.</title>
        <authorList>
            <person name="Zhang X."/>
        </authorList>
    </citation>
    <scope>NUCLEOTIDE SEQUENCE [LARGE SCALE GENOMIC DNA]</scope>
    <source>
        <strain evidence="2 3">13</strain>
    </source>
</reference>
<sequence>MINESDLRAALSQHEDIGILHERIIEGAVCASIGLDGWEAAVDEDEAHKICAHCPVKKLCLQYALITEGARSIQYRWGCWGGTYPAQRRALYEHYARAHRQKREAV</sequence>